<dbReference type="GO" id="GO:0009279">
    <property type="term" value="C:cell outer membrane"/>
    <property type="evidence" value="ECO:0007669"/>
    <property type="project" value="InterPro"/>
</dbReference>
<sequence>MSPKYFSLFCLCVALLAKEVPVRIYSYEVEAQQNQVVAKKRVVVEYKSYHIEADRAEYDKKLQIVKFYGDITILDDAKYSAVSDFAILDLIHDKVLIKPFFFDEFGSNTWIGGTSAKANPQKIELKNAFLSSCDVRCSDWKLGFAKGVLDRKKHWIDLYHIQFFAKDIPLLYVPYIGFSTLKQRHTGLLRPNLGISQDEGFIYLQPFYIAEQNWWDLEITPQIRTKRGQGVYSTFRFVDSPDSFGKITTGVFYEKESYQQREKIKNRKHYGLDIFYQHENIFTPKENIYKNDGLYSDIHSYNDVDYYNLQKHKEIEGVESQITSRLNYVFSFNKHYFGMYMKYFKDNRKTHNANTLQLVPSLQYHKYRTQFFNRHFSYDVDIKLNHFYREEGLNALEYRLNIPVRFTTTFFDDFLGFSISENLFANYADYNFVNKHLNKKWKNNYIYRNQHQISFYSDLFKNYKDFFHILHLDTTFYIPSFEKIRGDQAPFINIGNNAKKVVLSLSEYFYDKTGEEMLYHRLVQPINYDEQDKLDDLENEIGVKFDNGLAFNTDIFYSHNRSILSEAVTTASYKDDLQELFLSHFYKNRVKGERDSHFIRFIGSRNLSKKYKLFATIDYDLKDGTSRNWSIGWGMRKKCWSYEISYKEEVLPTLTREGSRSYENNTIYFRLEFYPLGGFSKSIIDTVSERAL</sequence>
<accession>A0A1W1WUX8</accession>
<name>A0A1W1WUX8_9BACT</name>
<evidence type="ECO:0000259" key="1">
    <source>
        <dbReference type="Pfam" id="PF04453"/>
    </source>
</evidence>
<dbReference type="GO" id="GO:0043165">
    <property type="term" value="P:Gram-negative-bacterium-type cell outer membrane assembly"/>
    <property type="evidence" value="ECO:0007669"/>
    <property type="project" value="InterPro"/>
</dbReference>
<dbReference type="PANTHER" id="PTHR30189">
    <property type="entry name" value="LPS-ASSEMBLY PROTEIN"/>
    <property type="match status" value="1"/>
</dbReference>
<dbReference type="PANTHER" id="PTHR30189:SF1">
    <property type="entry name" value="LPS-ASSEMBLY PROTEIN LPTD"/>
    <property type="match status" value="1"/>
</dbReference>
<keyword evidence="3" id="KW-1185">Reference proteome</keyword>
<dbReference type="InterPro" id="IPR020889">
    <property type="entry name" value="LipoPS_assembly_LptD"/>
</dbReference>
<dbReference type="GO" id="GO:0015920">
    <property type="term" value="P:lipopolysaccharide transport"/>
    <property type="evidence" value="ECO:0007669"/>
    <property type="project" value="InterPro"/>
</dbReference>
<evidence type="ECO:0000313" key="2">
    <source>
        <dbReference type="EMBL" id="SMC10087.1"/>
    </source>
</evidence>
<organism evidence="2 3">
    <name type="scientific">Nitratiruptor tergarcus DSM 16512</name>
    <dbReference type="NCBI Taxonomy" id="1069081"/>
    <lineage>
        <taxon>Bacteria</taxon>
        <taxon>Pseudomonadati</taxon>
        <taxon>Campylobacterota</taxon>
        <taxon>Epsilonproteobacteria</taxon>
        <taxon>Nautiliales</taxon>
        <taxon>Nitratiruptoraceae</taxon>
        <taxon>Nitratiruptor</taxon>
    </lineage>
</organism>
<dbReference type="RefSeq" id="WP_143779653.1">
    <property type="nucleotide sequence ID" value="NZ_AP026671.1"/>
</dbReference>
<dbReference type="Pfam" id="PF04453">
    <property type="entry name" value="LptD"/>
    <property type="match status" value="1"/>
</dbReference>
<protein>
    <submittedName>
        <fullName evidence="2">LPS-assembly protein</fullName>
    </submittedName>
</protein>
<evidence type="ECO:0000313" key="3">
    <source>
        <dbReference type="Proteomes" id="UP000192602"/>
    </source>
</evidence>
<dbReference type="AlphaFoldDB" id="A0A1W1WUX8"/>
<dbReference type="STRING" id="1069081.SAMN05660197_1925"/>
<dbReference type="InterPro" id="IPR007543">
    <property type="entry name" value="LptD_C"/>
</dbReference>
<gene>
    <name evidence="2" type="ORF">SAMN05660197_1925</name>
</gene>
<dbReference type="InterPro" id="IPR050218">
    <property type="entry name" value="LptD"/>
</dbReference>
<dbReference type="Proteomes" id="UP000192602">
    <property type="component" value="Unassembled WGS sequence"/>
</dbReference>
<proteinExistence type="inferred from homology"/>
<feature type="domain" description="LptD C-terminal" evidence="1">
    <location>
        <begin position="492"/>
        <end position="591"/>
    </location>
</feature>
<dbReference type="HAMAP" id="MF_01411">
    <property type="entry name" value="LPS_assembly_LptD"/>
    <property type="match status" value="1"/>
</dbReference>
<dbReference type="EMBL" id="FWWZ01000001">
    <property type="protein sequence ID" value="SMC10087.1"/>
    <property type="molecule type" value="Genomic_DNA"/>
</dbReference>
<reference evidence="3" key="1">
    <citation type="submission" date="2017-04" db="EMBL/GenBank/DDBJ databases">
        <authorList>
            <person name="Varghese N."/>
            <person name="Submissions S."/>
        </authorList>
    </citation>
    <scope>NUCLEOTIDE SEQUENCE [LARGE SCALE GENOMIC DNA]</scope>
    <source>
        <strain evidence="3">DSM 16512</strain>
    </source>
</reference>
<dbReference type="GO" id="GO:1990351">
    <property type="term" value="C:transporter complex"/>
    <property type="evidence" value="ECO:0007669"/>
    <property type="project" value="TreeGrafter"/>
</dbReference>